<dbReference type="InterPro" id="IPR000847">
    <property type="entry name" value="LysR_HTH_N"/>
</dbReference>
<dbReference type="GO" id="GO:0003677">
    <property type="term" value="F:DNA binding"/>
    <property type="evidence" value="ECO:0007669"/>
    <property type="project" value="UniProtKB-KW"/>
</dbReference>
<keyword evidence="5" id="KW-0804">Transcription</keyword>
<keyword evidence="8" id="KW-1185">Reference proteome</keyword>
<gene>
    <name evidence="7" type="ORF">V1286_000244</name>
</gene>
<dbReference type="Proteomes" id="UP001364224">
    <property type="component" value="Unassembled WGS sequence"/>
</dbReference>
<organism evidence="7 8">
    <name type="scientific">Bradyrhizobium algeriense</name>
    <dbReference type="NCBI Taxonomy" id="634784"/>
    <lineage>
        <taxon>Bacteria</taxon>
        <taxon>Pseudomonadati</taxon>
        <taxon>Pseudomonadota</taxon>
        <taxon>Alphaproteobacteria</taxon>
        <taxon>Hyphomicrobiales</taxon>
        <taxon>Nitrobacteraceae</taxon>
        <taxon>Bradyrhizobium</taxon>
    </lineage>
</organism>
<evidence type="ECO:0000256" key="3">
    <source>
        <dbReference type="ARBA" id="ARBA00023015"/>
    </source>
</evidence>
<name>A0ABU8B2G0_9BRAD</name>
<dbReference type="Pfam" id="PF00126">
    <property type="entry name" value="HTH_1"/>
    <property type="match status" value="1"/>
</dbReference>
<dbReference type="PANTHER" id="PTHR30427">
    <property type="entry name" value="TRANSCRIPTIONAL ACTIVATOR PROTEIN LYSR"/>
    <property type="match status" value="1"/>
</dbReference>
<dbReference type="SUPFAM" id="SSF46785">
    <property type="entry name" value="Winged helix' DNA-binding domain"/>
    <property type="match status" value="1"/>
</dbReference>
<protein>
    <submittedName>
        <fullName evidence="7">DNA-binding transcriptional LysR family regulator</fullName>
    </submittedName>
</protein>
<evidence type="ECO:0000256" key="5">
    <source>
        <dbReference type="ARBA" id="ARBA00023163"/>
    </source>
</evidence>
<comment type="similarity">
    <text evidence="2">Belongs to the LysR transcriptional regulatory family.</text>
</comment>
<dbReference type="PRINTS" id="PR00039">
    <property type="entry name" value="HTHLYSR"/>
</dbReference>
<dbReference type="Gene3D" id="1.10.10.10">
    <property type="entry name" value="Winged helix-like DNA-binding domain superfamily/Winged helix DNA-binding domain"/>
    <property type="match status" value="1"/>
</dbReference>
<dbReference type="Gene3D" id="3.40.190.290">
    <property type="match status" value="1"/>
</dbReference>
<dbReference type="InterPro" id="IPR036390">
    <property type="entry name" value="WH_DNA-bd_sf"/>
</dbReference>
<proteinExistence type="inferred from homology"/>
<accession>A0ABU8B2G0</accession>
<evidence type="ECO:0000256" key="2">
    <source>
        <dbReference type="ARBA" id="ARBA00009437"/>
    </source>
</evidence>
<dbReference type="InterPro" id="IPR036388">
    <property type="entry name" value="WH-like_DNA-bd_sf"/>
</dbReference>
<evidence type="ECO:0000256" key="1">
    <source>
        <dbReference type="ARBA" id="ARBA00003502"/>
    </source>
</evidence>
<feature type="domain" description="HTH lysR-type" evidence="6">
    <location>
        <begin position="3"/>
        <end position="60"/>
    </location>
</feature>
<evidence type="ECO:0000313" key="8">
    <source>
        <dbReference type="Proteomes" id="UP001364224"/>
    </source>
</evidence>
<reference evidence="7 8" key="1">
    <citation type="submission" date="2024-02" db="EMBL/GenBank/DDBJ databases">
        <title>Adaptive strategies in a cosmopolitan and abundant soil bacterium.</title>
        <authorList>
            <person name="Carini P."/>
        </authorList>
    </citation>
    <scope>NUCLEOTIDE SEQUENCE [LARGE SCALE GENOMIC DNA]</scope>
    <source>
        <strain evidence="7 8">AZCC 1608</strain>
    </source>
</reference>
<comment type="caution">
    <text evidence="7">The sequence shown here is derived from an EMBL/GenBank/DDBJ whole genome shotgun (WGS) entry which is preliminary data.</text>
</comment>
<keyword evidence="3" id="KW-0805">Transcription regulation</keyword>
<evidence type="ECO:0000313" key="7">
    <source>
        <dbReference type="EMBL" id="MEH2552715.1"/>
    </source>
</evidence>
<keyword evidence="4 7" id="KW-0238">DNA-binding</keyword>
<dbReference type="InterPro" id="IPR005119">
    <property type="entry name" value="LysR_subst-bd"/>
</dbReference>
<dbReference type="SUPFAM" id="SSF53850">
    <property type="entry name" value="Periplasmic binding protein-like II"/>
    <property type="match status" value="1"/>
</dbReference>
<evidence type="ECO:0000256" key="4">
    <source>
        <dbReference type="ARBA" id="ARBA00023125"/>
    </source>
</evidence>
<comment type="function">
    <text evidence="1">NodD regulates the expression of the nodABCFE genes which encode other nodulation proteins. NodD is also a negative regulator of its own expression. Binds flavonoids as inducers.</text>
</comment>
<dbReference type="PANTHER" id="PTHR30427:SF1">
    <property type="entry name" value="TRANSCRIPTIONAL ACTIVATOR PROTEIN LYSR"/>
    <property type="match status" value="1"/>
</dbReference>
<dbReference type="EMBL" id="JAZHRV010000001">
    <property type="protein sequence ID" value="MEH2552715.1"/>
    <property type="molecule type" value="Genomic_DNA"/>
</dbReference>
<sequence>MMLSVRELEVFRRVMELGTVTAAAEALHISQPAVSRTLQQAERRLGFSLFLRRRKRLLATPEAQSLFSETVRAFAALDVVQKRAADLGAGRAGGLNIAAISAFANALLPKAVATFCKSRPDVVVTLQSMSALQVATHVANHQADLGFVIDSIAAPGVSVSDLWATDFGCVMPRTHPLASTLHVVPADLEHERLICLSRQLPLGILAVRVFADADVPLKTAIEVSQSTVACALVRAGAGLALLDGLGTMGMPAADLVMRPFHPSVKVMGRLVRPRHLLQSRLTRDFIDTLSDVIKTQDSCADTAESVTISRAVSEKNS</sequence>
<evidence type="ECO:0000259" key="6">
    <source>
        <dbReference type="PROSITE" id="PS50931"/>
    </source>
</evidence>
<dbReference type="Pfam" id="PF03466">
    <property type="entry name" value="LysR_substrate"/>
    <property type="match status" value="1"/>
</dbReference>
<dbReference type="PROSITE" id="PS50931">
    <property type="entry name" value="HTH_LYSR"/>
    <property type="match status" value="1"/>
</dbReference>